<evidence type="ECO:0000259" key="5">
    <source>
        <dbReference type="Pfam" id="PF01103"/>
    </source>
</evidence>
<dbReference type="Gene3D" id="2.40.160.50">
    <property type="entry name" value="membrane protein fhac: a member of the omp85/tpsb transporter family"/>
    <property type="match status" value="1"/>
</dbReference>
<keyword evidence="4" id="KW-0732">Signal</keyword>
<evidence type="ECO:0000256" key="1">
    <source>
        <dbReference type="ARBA" id="ARBA00004370"/>
    </source>
</evidence>
<dbReference type="Pfam" id="PF01103">
    <property type="entry name" value="Omp85"/>
    <property type="match status" value="1"/>
</dbReference>
<sequence length="658" mass="70893">MRLRKFSSDLLVCFSAAALVVAVHPADALAFDPIAWVTGDDTPKVSPNTLPYKVEFDADGVDKTAVQALKDVSNLHKLRTDPPADGEMLVRRAQLDAEPMLRALWGSGYYDASVTIEIASVPLREDGATAAQKAEEFRNSGLVPIKVRVAPGSLFKLRNISVVDAATMRPFDAQTLPPHVMKIAPGMGASAGDLQAAQGAIVDYFRAQSYPLVRARDAEPLVDHRNRTMDITFVIDRGPRAGFGEVTVSGTTNVDPRVVQSYIYPAPGDPYSPDQIARIRKSVLQVPAIQTVRVREARDLNSAGQLPFTAEVTERPNNVLGASARFSTLDGPSLRSYWQHRNLFGGAESLRVEADIFVPPRTNQSALDTLRDFGFSDLGGRLRTTFIKPALNGSRNDLLLDGMVERDRTGGDRYGGYESERATASASIRHRFSDTFSAQIGIAGDVGRTTDTLGTVDYHLVGIPVQVSYDTTDHALDPTKGIRLQGFAATYPDWLGSSVSFTETRAQASVYRALDESARYVLAGRVAAGSLFGADTALIPANHRFYAGGGGSVRGFRYRSISPLGPTGEVVGGSNLLEASFEARIKVTDTIGIVPFVDVGGAFNSGYSNFGEEMRVAAGVGLRYYTAIGPIRLDVALPINKRPGESAYAFYVGIGQAF</sequence>
<reference evidence="6 7" key="1">
    <citation type="submission" date="2019-02" db="EMBL/GenBank/DDBJ databases">
        <title>Emended description of the genus Rhodopseudomonas and description of Rhodopseudomonas albus sp. nov., a non-phototrophic, heavy-metal-tolerant bacterium isolated from garden soil.</title>
        <authorList>
            <person name="Bao Z."/>
            <person name="Cao W.W."/>
            <person name="Sato Y."/>
            <person name="Nishizawa T."/>
            <person name="Zhao J."/>
            <person name="Guo Y."/>
            <person name="Ohta H."/>
        </authorList>
    </citation>
    <scope>NUCLEOTIDE SEQUENCE [LARGE SCALE GENOMIC DNA]</scope>
    <source>
        <strain evidence="6 7">SK50-23</strain>
    </source>
</reference>
<accession>A0ABX8A9C3</accession>
<name>A0ABX8A9C3_9BRAD</name>
<keyword evidence="3" id="KW-0472">Membrane</keyword>
<gene>
    <name evidence="6" type="ORF">RPMA_15525</name>
</gene>
<feature type="chain" id="PRO_5046484485" evidence="4">
    <location>
        <begin position="31"/>
        <end position="658"/>
    </location>
</feature>
<keyword evidence="2" id="KW-0812">Transmembrane</keyword>
<evidence type="ECO:0000256" key="3">
    <source>
        <dbReference type="ARBA" id="ARBA00023136"/>
    </source>
</evidence>
<feature type="domain" description="Bacterial surface antigen (D15)" evidence="5">
    <location>
        <begin position="342"/>
        <end position="658"/>
    </location>
</feature>
<dbReference type="Proteomes" id="UP000682843">
    <property type="component" value="Chromosome"/>
</dbReference>
<evidence type="ECO:0000256" key="2">
    <source>
        <dbReference type="ARBA" id="ARBA00022452"/>
    </source>
</evidence>
<comment type="subcellular location">
    <subcellularLocation>
        <location evidence="1">Membrane</location>
    </subcellularLocation>
</comment>
<evidence type="ECO:0000256" key="4">
    <source>
        <dbReference type="SAM" id="SignalP"/>
    </source>
</evidence>
<protein>
    <submittedName>
        <fullName evidence="6">Outer membrane protein assembly factor</fullName>
    </submittedName>
</protein>
<evidence type="ECO:0000313" key="7">
    <source>
        <dbReference type="Proteomes" id="UP000682843"/>
    </source>
</evidence>
<keyword evidence="7" id="KW-1185">Reference proteome</keyword>
<feature type="signal peptide" evidence="4">
    <location>
        <begin position="1"/>
        <end position="30"/>
    </location>
</feature>
<dbReference type="Gene3D" id="3.10.20.310">
    <property type="entry name" value="membrane protein fhac"/>
    <property type="match status" value="1"/>
</dbReference>
<organism evidence="6 7">
    <name type="scientific">Tardiphaga alba</name>
    <dbReference type="NCBI Taxonomy" id="340268"/>
    <lineage>
        <taxon>Bacteria</taxon>
        <taxon>Pseudomonadati</taxon>
        <taxon>Pseudomonadota</taxon>
        <taxon>Alphaproteobacteria</taxon>
        <taxon>Hyphomicrobiales</taxon>
        <taxon>Nitrobacteraceae</taxon>
        <taxon>Tardiphaga</taxon>
    </lineage>
</organism>
<evidence type="ECO:0000313" key="6">
    <source>
        <dbReference type="EMBL" id="QUS40082.1"/>
    </source>
</evidence>
<dbReference type="EMBL" id="CP036498">
    <property type="protein sequence ID" value="QUS40082.1"/>
    <property type="molecule type" value="Genomic_DNA"/>
</dbReference>
<keyword evidence="2" id="KW-1134">Transmembrane beta strand</keyword>
<dbReference type="InterPro" id="IPR039910">
    <property type="entry name" value="D15-like"/>
</dbReference>
<dbReference type="PANTHER" id="PTHR12815">
    <property type="entry name" value="SORTING AND ASSEMBLY MACHINERY SAMM50 PROTEIN FAMILY MEMBER"/>
    <property type="match status" value="1"/>
</dbReference>
<dbReference type="PANTHER" id="PTHR12815:SF42">
    <property type="entry name" value="BACTERIAL SURFACE ANTIGEN (D15) DOMAIN-CONTAINING PROTEIN"/>
    <property type="match status" value="1"/>
</dbReference>
<proteinExistence type="predicted"/>
<dbReference type="InterPro" id="IPR000184">
    <property type="entry name" value="Bac_surfAg_D15"/>
</dbReference>